<evidence type="ECO:0000256" key="4">
    <source>
        <dbReference type="ARBA" id="ARBA00023163"/>
    </source>
</evidence>
<dbReference type="Pfam" id="PF00126">
    <property type="entry name" value="HTH_1"/>
    <property type="match status" value="1"/>
</dbReference>
<evidence type="ECO:0000259" key="5">
    <source>
        <dbReference type="PROSITE" id="PS50931"/>
    </source>
</evidence>
<dbReference type="PANTHER" id="PTHR30537:SF3">
    <property type="entry name" value="TRANSCRIPTIONAL REGULATORY PROTEIN"/>
    <property type="match status" value="1"/>
</dbReference>
<dbReference type="InterPro" id="IPR036390">
    <property type="entry name" value="WH_DNA-bd_sf"/>
</dbReference>
<dbReference type="PRINTS" id="PR00039">
    <property type="entry name" value="HTHLYSR"/>
</dbReference>
<dbReference type="Pfam" id="PF03466">
    <property type="entry name" value="LysR_substrate"/>
    <property type="match status" value="1"/>
</dbReference>
<gene>
    <name evidence="6" type="ORF">JY651_25725</name>
</gene>
<evidence type="ECO:0000256" key="3">
    <source>
        <dbReference type="ARBA" id="ARBA00023125"/>
    </source>
</evidence>
<dbReference type="PANTHER" id="PTHR30537">
    <property type="entry name" value="HTH-TYPE TRANSCRIPTIONAL REGULATOR"/>
    <property type="match status" value="1"/>
</dbReference>
<evidence type="ECO:0000313" key="7">
    <source>
        <dbReference type="Proteomes" id="UP000662747"/>
    </source>
</evidence>
<dbReference type="SUPFAM" id="SSF46785">
    <property type="entry name" value="Winged helix' DNA-binding domain"/>
    <property type="match status" value="1"/>
</dbReference>
<comment type="similarity">
    <text evidence="1">Belongs to the LysR transcriptional regulatory family.</text>
</comment>
<evidence type="ECO:0000256" key="2">
    <source>
        <dbReference type="ARBA" id="ARBA00023015"/>
    </source>
</evidence>
<dbReference type="PROSITE" id="PS50931">
    <property type="entry name" value="HTH_LYSR"/>
    <property type="match status" value="1"/>
</dbReference>
<feature type="domain" description="HTH lysR-type" evidence="5">
    <location>
        <begin position="2"/>
        <end position="59"/>
    </location>
</feature>
<dbReference type="InterPro" id="IPR005119">
    <property type="entry name" value="LysR_subst-bd"/>
</dbReference>
<name>A0ABX7NIS6_9BACT</name>
<dbReference type="RefSeq" id="WP_206720350.1">
    <property type="nucleotide sequence ID" value="NZ_CP071090.1"/>
</dbReference>
<keyword evidence="4" id="KW-0804">Transcription</keyword>
<dbReference type="EMBL" id="CP071090">
    <property type="protein sequence ID" value="QSQ18762.1"/>
    <property type="molecule type" value="Genomic_DNA"/>
</dbReference>
<accession>A0ABX7NIS6</accession>
<keyword evidence="7" id="KW-1185">Reference proteome</keyword>
<protein>
    <submittedName>
        <fullName evidence="6">LysR family transcriptional regulator</fullName>
    </submittedName>
</protein>
<dbReference type="Gene3D" id="1.10.10.10">
    <property type="entry name" value="Winged helix-like DNA-binding domain superfamily/Winged helix DNA-binding domain"/>
    <property type="match status" value="1"/>
</dbReference>
<evidence type="ECO:0000256" key="1">
    <source>
        <dbReference type="ARBA" id="ARBA00009437"/>
    </source>
</evidence>
<keyword evidence="3" id="KW-0238">DNA-binding</keyword>
<dbReference type="Gene3D" id="3.40.190.290">
    <property type="match status" value="1"/>
</dbReference>
<dbReference type="SUPFAM" id="SSF53850">
    <property type="entry name" value="Periplasmic binding protein-like II"/>
    <property type="match status" value="1"/>
</dbReference>
<dbReference type="InterPro" id="IPR036388">
    <property type="entry name" value="WH-like_DNA-bd_sf"/>
</dbReference>
<proteinExistence type="inferred from homology"/>
<evidence type="ECO:0000313" key="6">
    <source>
        <dbReference type="EMBL" id="QSQ18762.1"/>
    </source>
</evidence>
<reference evidence="6 7" key="1">
    <citation type="submission" date="2021-02" db="EMBL/GenBank/DDBJ databases">
        <title>De Novo genome assembly of isolated myxobacteria.</title>
        <authorList>
            <person name="Stevens D.C."/>
        </authorList>
    </citation>
    <scope>NUCLEOTIDE SEQUENCE [LARGE SCALE GENOMIC DNA]</scope>
    <source>
        <strain evidence="7">SCPEA02</strain>
    </source>
</reference>
<dbReference type="Proteomes" id="UP000662747">
    <property type="component" value="Chromosome"/>
</dbReference>
<sequence length="297" mass="31764">MFDWSDLRVFLAIQRTGSLSAAARTLRVNQTTVGRRLAELEQALGARLFDRLPAGMVLTGAGEELLPHALGVEERALAVERAVSARDSAPSGVVRLTCVESLGSRFLAPRLGELHSRHPGLRLEVLTGSHVLDLTRRESDLALRLGKPVEPGLASRKLGRMGFALYGTRALLGARPPVHVEDARGIPLLAFDESLAHLPESRWLAKVMGEAVPVLRSNSTSVLFEAALAGLGLAVLPCWLAEGSGLMRVGAAGEGVEREMWLAVHPDLRRVARIRAVADFLAGLIAREGPRLAGASA</sequence>
<organism evidence="6 7">
    <name type="scientific">Pyxidicoccus parkwayensis</name>
    <dbReference type="NCBI Taxonomy" id="2813578"/>
    <lineage>
        <taxon>Bacteria</taxon>
        <taxon>Pseudomonadati</taxon>
        <taxon>Myxococcota</taxon>
        <taxon>Myxococcia</taxon>
        <taxon>Myxococcales</taxon>
        <taxon>Cystobacterineae</taxon>
        <taxon>Myxococcaceae</taxon>
        <taxon>Pyxidicoccus</taxon>
    </lineage>
</organism>
<keyword evidence="2" id="KW-0805">Transcription regulation</keyword>
<dbReference type="InterPro" id="IPR000847">
    <property type="entry name" value="LysR_HTH_N"/>
</dbReference>
<dbReference type="InterPro" id="IPR058163">
    <property type="entry name" value="LysR-type_TF_proteobact-type"/>
</dbReference>